<accession>A0ABR4LWX2</accession>
<dbReference type="RefSeq" id="XP_070887886.1">
    <property type="nucleotide sequence ID" value="XM_071032666.1"/>
</dbReference>
<feature type="region of interest" description="Disordered" evidence="2">
    <location>
        <begin position="1"/>
        <end position="23"/>
    </location>
</feature>
<evidence type="ECO:0000256" key="1">
    <source>
        <dbReference type="SAM" id="Coils"/>
    </source>
</evidence>
<proteinExistence type="predicted"/>
<protein>
    <submittedName>
        <fullName evidence="3">Uncharacterized protein</fullName>
    </submittedName>
</protein>
<organism evidence="3 4">
    <name type="scientific">Aspergillus lucknowensis</name>
    <dbReference type="NCBI Taxonomy" id="176173"/>
    <lineage>
        <taxon>Eukaryota</taxon>
        <taxon>Fungi</taxon>
        <taxon>Dikarya</taxon>
        <taxon>Ascomycota</taxon>
        <taxon>Pezizomycotina</taxon>
        <taxon>Eurotiomycetes</taxon>
        <taxon>Eurotiomycetidae</taxon>
        <taxon>Eurotiales</taxon>
        <taxon>Aspergillaceae</taxon>
        <taxon>Aspergillus</taxon>
        <taxon>Aspergillus subgen. Nidulantes</taxon>
    </lineage>
</organism>
<evidence type="ECO:0000313" key="3">
    <source>
        <dbReference type="EMBL" id="KAL2868907.1"/>
    </source>
</evidence>
<dbReference type="Proteomes" id="UP001610432">
    <property type="component" value="Unassembled WGS sequence"/>
</dbReference>
<comment type="caution">
    <text evidence="3">The sequence shown here is derived from an EMBL/GenBank/DDBJ whole genome shotgun (WGS) entry which is preliminary data.</text>
</comment>
<keyword evidence="1" id="KW-0175">Coiled coil</keyword>
<gene>
    <name evidence="3" type="ORF">BJX67DRAFT_379842</name>
</gene>
<evidence type="ECO:0000256" key="2">
    <source>
        <dbReference type="SAM" id="MobiDB-lite"/>
    </source>
</evidence>
<keyword evidence="4" id="KW-1185">Reference proteome</keyword>
<sequence length="246" mass="28844">MSNEHTTETVGFPIPLPRQRNETAPGQVCRVCGSPGANRDSHFAGVAQLHREIDRARQLVLRRQRRHAIPLIEEGLSAAETERSASEVDSEGEDFRKWYAERYDRIEGELREIKAGLVSALGEKQQDDWRREYEQKKAEVDSWERKCAALKQKVGELQHETRRFVNDLDYKTAECEQIAQRLRTAEEILRLDEDSLRARLVARENELADKKCELQERQLEIELLERRLLEEDDVNWVWKYKYIGTL</sequence>
<feature type="coiled-coil region" evidence="1">
    <location>
        <begin position="126"/>
        <end position="160"/>
    </location>
</feature>
<evidence type="ECO:0000313" key="4">
    <source>
        <dbReference type="Proteomes" id="UP001610432"/>
    </source>
</evidence>
<dbReference type="EMBL" id="JBFXLQ010000012">
    <property type="protein sequence ID" value="KAL2868907.1"/>
    <property type="molecule type" value="Genomic_DNA"/>
</dbReference>
<name>A0ABR4LWX2_9EURO</name>
<dbReference type="GeneID" id="98147738"/>
<reference evidence="3 4" key="1">
    <citation type="submission" date="2024-07" db="EMBL/GenBank/DDBJ databases">
        <title>Section-level genome sequencing and comparative genomics of Aspergillus sections Usti and Cavernicolus.</title>
        <authorList>
            <consortium name="Lawrence Berkeley National Laboratory"/>
            <person name="Nybo J.L."/>
            <person name="Vesth T.C."/>
            <person name="Theobald S."/>
            <person name="Frisvad J.C."/>
            <person name="Larsen T.O."/>
            <person name="Kjaerboelling I."/>
            <person name="Rothschild-Mancinelli K."/>
            <person name="Lyhne E.K."/>
            <person name="Kogle M.E."/>
            <person name="Barry K."/>
            <person name="Clum A."/>
            <person name="Na H."/>
            <person name="Ledsgaard L."/>
            <person name="Lin J."/>
            <person name="Lipzen A."/>
            <person name="Kuo A."/>
            <person name="Riley R."/>
            <person name="Mondo S."/>
            <person name="Labutti K."/>
            <person name="Haridas S."/>
            <person name="Pangalinan J."/>
            <person name="Salamov A.A."/>
            <person name="Simmons B.A."/>
            <person name="Magnuson J.K."/>
            <person name="Chen J."/>
            <person name="Drula E."/>
            <person name="Henrissat B."/>
            <person name="Wiebenga A."/>
            <person name="Lubbers R.J."/>
            <person name="Gomes A.C."/>
            <person name="Macurrencykelacurrency M.R."/>
            <person name="Stajich J."/>
            <person name="Grigoriev I.V."/>
            <person name="Mortensen U.H."/>
            <person name="De Vries R.P."/>
            <person name="Baker S.E."/>
            <person name="Andersen M.R."/>
        </authorList>
    </citation>
    <scope>NUCLEOTIDE SEQUENCE [LARGE SCALE GENOMIC DNA]</scope>
    <source>
        <strain evidence="3 4">CBS 449.75</strain>
    </source>
</reference>